<evidence type="ECO:0000256" key="1">
    <source>
        <dbReference type="ARBA" id="ARBA00001971"/>
    </source>
</evidence>
<sequence>MDSITAIIAASWQHPFTTAGLAVILALVSVPVYLAACCFVRPLVSSLRDLPGPTSDHLVFGNLARIFGGAPGEAHIAWQKEHGDAVKFRAFFGKERLLLFDPAALNHVLVTHAYEYPRPEEARSALAMILGKGILFVDGDDHRRHRRVMNPAFAPAHMRNLVPVFFKHANHLRDILAELVRTSVSDRSAWKDEAQRQKYEKSREEEEDEETVQDVMEWMNRVTLDIIGEAGFGYEFNSLSLQHNAFGRVFSSMFSPRASAIKPGPRAVLVQRFIAGVMRHVPLMSLADWIPNASMRQFRDAFRFVETESMKILQAKKGEVEKDGLDSVAGKKDLIALLLKSVQSEGKASMNDQELRGQLTTMLIAGHETTSTALTWTLWMLAKAPEVQAKLRREVRKARAESSSEGLDDLDSRVLDSLPYLDAVTRECIRLEPPVTSTIRQAAHDDFIPLSKPIPSRWDPRRTISSIPVKKGQFIFVPIRAVGLSRDVFGDDAHEFRPERWVESDEGTGRKIEGGVGLTGNNLSFLAGPMGCIGYKFAILEFKAILAVLIDAFDFGLRDEDMRVEGRAVMITRPLIVGEENRGNRLPLRIRVAPRREEDE</sequence>
<evidence type="ECO:0000313" key="9">
    <source>
        <dbReference type="Proteomes" id="UP000053890"/>
    </source>
</evidence>
<dbReference type="PANTHER" id="PTHR24305">
    <property type="entry name" value="CYTOCHROME P450"/>
    <property type="match status" value="1"/>
</dbReference>
<dbReference type="CDD" id="cd11069">
    <property type="entry name" value="CYP_FUM15-like"/>
    <property type="match status" value="1"/>
</dbReference>
<evidence type="ECO:0000256" key="4">
    <source>
        <dbReference type="ARBA" id="ARBA00023002"/>
    </source>
</evidence>
<keyword evidence="6" id="KW-0349">Heme</keyword>
<evidence type="ECO:0000256" key="7">
    <source>
        <dbReference type="SAM" id="Phobius"/>
    </source>
</evidence>
<dbReference type="RefSeq" id="XP_018273697.1">
    <property type="nucleotide sequence ID" value="XM_018415859.1"/>
</dbReference>
<dbReference type="PANTHER" id="PTHR24305:SF166">
    <property type="entry name" value="CYTOCHROME P450 12A4, MITOCHONDRIAL-RELATED"/>
    <property type="match status" value="1"/>
</dbReference>
<dbReference type="InterPro" id="IPR001128">
    <property type="entry name" value="Cyt_P450"/>
</dbReference>
<dbReference type="GO" id="GO:0004497">
    <property type="term" value="F:monooxygenase activity"/>
    <property type="evidence" value="ECO:0007669"/>
    <property type="project" value="InterPro"/>
</dbReference>
<reference evidence="8 9" key="1">
    <citation type="journal article" date="2015" name="Front. Microbiol.">
        <title>Genome sequence of the plant growth promoting endophytic yeast Rhodotorula graminis WP1.</title>
        <authorList>
            <person name="Firrincieli A."/>
            <person name="Otillar R."/>
            <person name="Salamov A."/>
            <person name="Schmutz J."/>
            <person name="Khan Z."/>
            <person name="Redman R.S."/>
            <person name="Fleck N.D."/>
            <person name="Lindquist E."/>
            <person name="Grigoriev I.V."/>
            <person name="Doty S.L."/>
        </authorList>
    </citation>
    <scope>NUCLEOTIDE SEQUENCE [LARGE SCALE GENOMIC DNA]</scope>
    <source>
        <strain evidence="8 9">WP1</strain>
    </source>
</reference>
<evidence type="ECO:0000256" key="3">
    <source>
        <dbReference type="ARBA" id="ARBA00022723"/>
    </source>
</evidence>
<feature type="binding site" description="axial binding residue" evidence="6">
    <location>
        <position position="532"/>
    </location>
    <ligand>
        <name>heme</name>
        <dbReference type="ChEBI" id="CHEBI:30413"/>
    </ligand>
    <ligandPart>
        <name>Fe</name>
        <dbReference type="ChEBI" id="CHEBI:18248"/>
    </ligandPart>
</feature>
<dbReference type="PRINTS" id="PR00385">
    <property type="entry name" value="P450"/>
</dbReference>
<keyword evidence="7" id="KW-1133">Transmembrane helix</keyword>
<keyword evidence="7" id="KW-0472">Membrane</keyword>
<evidence type="ECO:0000256" key="5">
    <source>
        <dbReference type="ARBA" id="ARBA00023004"/>
    </source>
</evidence>
<protein>
    <recommendedName>
        <fullName evidence="10">Cytochrome P450</fullName>
    </recommendedName>
</protein>
<keyword evidence="3 6" id="KW-0479">Metal-binding</keyword>
<dbReference type="PRINTS" id="PR00465">
    <property type="entry name" value="EP450IV"/>
</dbReference>
<dbReference type="GO" id="GO:0020037">
    <property type="term" value="F:heme binding"/>
    <property type="evidence" value="ECO:0007669"/>
    <property type="project" value="InterPro"/>
</dbReference>
<dbReference type="InterPro" id="IPR050121">
    <property type="entry name" value="Cytochrome_P450_monoxygenase"/>
</dbReference>
<feature type="transmembrane region" description="Helical" evidence="7">
    <location>
        <begin position="20"/>
        <end position="40"/>
    </location>
</feature>
<evidence type="ECO:0000256" key="2">
    <source>
        <dbReference type="ARBA" id="ARBA00010617"/>
    </source>
</evidence>
<keyword evidence="7" id="KW-0812">Transmembrane</keyword>
<gene>
    <name evidence="8" type="ORF">RHOBADRAFT_51475</name>
</gene>
<dbReference type="SUPFAM" id="SSF48264">
    <property type="entry name" value="Cytochrome P450"/>
    <property type="match status" value="1"/>
</dbReference>
<comment type="similarity">
    <text evidence="2">Belongs to the cytochrome P450 family.</text>
</comment>
<dbReference type="OrthoDB" id="1470350at2759"/>
<dbReference type="AlphaFoldDB" id="A0A194SAA1"/>
<keyword evidence="9" id="KW-1185">Reference proteome</keyword>
<dbReference type="Proteomes" id="UP000053890">
    <property type="component" value="Unassembled WGS sequence"/>
</dbReference>
<dbReference type="GO" id="GO:0005506">
    <property type="term" value="F:iron ion binding"/>
    <property type="evidence" value="ECO:0007669"/>
    <property type="project" value="InterPro"/>
</dbReference>
<dbReference type="GO" id="GO:0016705">
    <property type="term" value="F:oxidoreductase activity, acting on paired donors, with incorporation or reduction of molecular oxygen"/>
    <property type="evidence" value="ECO:0007669"/>
    <property type="project" value="InterPro"/>
</dbReference>
<dbReference type="InterPro" id="IPR036396">
    <property type="entry name" value="Cyt_P450_sf"/>
</dbReference>
<evidence type="ECO:0000313" key="8">
    <source>
        <dbReference type="EMBL" id="KPV77648.1"/>
    </source>
</evidence>
<keyword evidence="5 6" id="KW-0408">Iron</keyword>
<dbReference type="STRING" id="578459.A0A194SAA1"/>
<dbReference type="InterPro" id="IPR002403">
    <property type="entry name" value="Cyt_P450_E_grp-IV"/>
</dbReference>
<organism evidence="8 9">
    <name type="scientific">Rhodotorula graminis (strain WP1)</name>
    <dbReference type="NCBI Taxonomy" id="578459"/>
    <lineage>
        <taxon>Eukaryota</taxon>
        <taxon>Fungi</taxon>
        <taxon>Dikarya</taxon>
        <taxon>Basidiomycota</taxon>
        <taxon>Pucciniomycotina</taxon>
        <taxon>Microbotryomycetes</taxon>
        <taxon>Sporidiobolales</taxon>
        <taxon>Sporidiobolaceae</taxon>
        <taxon>Rhodotorula</taxon>
    </lineage>
</organism>
<dbReference type="GeneID" id="28976307"/>
<evidence type="ECO:0000256" key="6">
    <source>
        <dbReference type="PIRSR" id="PIRSR602403-1"/>
    </source>
</evidence>
<evidence type="ECO:0008006" key="10">
    <source>
        <dbReference type="Google" id="ProtNLM"/>
    </source>
</evidence>
<accession>A0A194SAA1</accession>
<keyword evidence="4" id="KW-0560">Oxidoreductase</keyword>
<dbReference type="Pfam" id="PF00067">
    <property type="entry name" value="p450"/>
    <property type="match status" value="2"/>
</dbReference>
<proteinExistence type="inferred from homology"/>
<dbReference type="EMBL" id="KQ474074">
    <property type="protein sequence ID" value="KPV77648.1"/>
    <property type="molecule type" value="Genomic_DNA"/>
</dbReference>
<dbReference type="OMA" id="HEPNWQL"/>
<dbReference type="Gene3D" id="1.10.630.10">
    <property type="entry name" value="Cytochrome P450"/>
    <property type="match status" value="1"/>
</dbReference>
<comment type="cofactor">
    <cofactor evidence="1 6">
        <name>heme</name>
        <dbReference type="ChEBI" id="CHEBI:30413"/>
    </cofactor>
</comment>
<name>A0A194SAA1_RHOGW</name>